<name>C5FST8_ARTOC</name>
<sequence length="430" mass="49697">MELLQPVRYIPGSGMAEYCAQNSLAKCKLERHDGVIVAYSKIYGVAKMIAEILRAFGAELDDGPTDIKFHIVRVEKEMTQASSSKLLTAIEDLFYILLARLKCEIQQIDINESLQLEFRYQRTNPRYLTKKGLPEIKHLKLVLEACKRLLLSDEVCSLLNTELIRYQQEDYIQQTMQLGEVAGCFTDDPIGYRQYIQSLITDPDSPYRMKWSGLNPIYETAPAMILATLKEKYLGILAREKKQGKITNTKVRSPPPAWTLDPIYEEERRIQANREAACAMLHGITVGEFRRQSGQDKIRGYVQQNLCVCLENCTCSRRCTVKGSRICPCTSRMNLLYVDDLGLRRPFVERSADMAVILFEALSATYQGIDLNEMTHYLNRGLEFFHEEVTLFRERYWRAAAQDSYFFGFNTDFQYRQRISEDGFQRGWPH</sequence>
<proteinExistence type="predicted"/>
<dbReference type="Proteomes" id="UP000002035">
    <property type="component" value="Unassembled WGS sequence"/>
</dbReference>
<dbReference type="RefSeq" id="XP_002845891.1">
    <property type="nucleotide sequence ID" value="XM_002845845.1"/>
</dbReference>
<evidence type="ECO:0000313" key="1">
    <source>
        <dbReference type="EMBL" id="EEQ32941.1"/>
    </source>
</evidence>
<dbReference type="OMA" id="TDIKFHI"/>
<dbReference type="eggNOG" id="ENOG502T3R7">
    <property type="taxonomic scope" value="Eukaryota"/>
</dbReference>
<evidence type="ECO:0000313" key="2">
    <source>
        <dbReference type="Proteomes" id="UP000002035"/>
    </source>
</evidence>
<dbReference type="GeneID" id="9224191"/>
<dbReference type="VEuPathDB" id="FungiDB:MCYG_05760"/>
<keyword evidence="2" id="KW-1185">Reference proteome</keyword>
<dbReference type="HOGENOM" id="CLU_042165_0_0_1"/>
<reference evidence="2" key="1">
    <citation type="journal article" date="2012" name="MBio">
        <title>Comparative genome analysis of Trichophyton rubrum and related dermatophytes reveals candidate genes involved in infection.</title>
        <authorList>
            <person name="Martinez D.A."/>
            <person name="Oliver B.G."/>
            <person name="Graeser Y."/>
            <person name="Goldberg J.M."/>
            <person name="Li W."/>
            <person name="Martinez-Rossi N.M."/>
            <person name="Monod M."/>
            <person name="Shelest E."/>
            <person name="Barton R.C."/>
            <person name="Birch E."/>
            <person name="Brakhage A.A."/>
            <person name="Chen Z."/>
            <person name="Gurr S.J."/>
            <person name="Heiman D."/>
            <person name="Heitman J."/>
            <person name="Kosti I."/>
            <person name="Rossi A."/>
            <person name="Saif S."/>
            <person name="Samalova M."/>
            <person name="Saunders C.W."/>
            <person name="Shea T."/>
            <person name="Summerbell R.C."/>
            <person name="Xu J."/>
            <person name="Young S."/>
            <person name="Zeng Q."/>
            <person name="Birren B.W."/>
            <person name="Cuomo C.A."/>
            <person name="White T.C."/>
        </authorList>
    </citation>
    <scope>NUCLEOTIDE SEQUENCE [LARGE SCALE GENOMIC DNA]</scope>
    <source>
        <strain evidence="2">ATCC MYA-4605 / CBS 113480</strain>
    </source>
</reference>
<dbReference type="AlphaFoldDB" id="C5FST8"/>
<dbReference type="EMBL" id="DS995705">
    <property type="protein sequence ID" value="EEQ32941.1"/>
    <property type="molecule type" value="Genomic_DNA"/>
</dbReference>
<dbReference type="OrthoDB" id="4158501at2759"/>
<gene>
    <name evidence="1" type="ORF">MCYG_05760</name>
</gene>
<accession>C5FST8</accession>
<protein>
    <submittedName>
        <fullName evidence="1">Uncharacterized protein</fullName>
    </submittedName>
</protein>
<organism evidence="1 2">
    <name type="scientific">Arthroderma otae (strain ATCC MYA-4605 / CBS 113480)</name>
    <name type="common">Microsporum canis</name>
    <dbReference type="NCBI Taxonomy" id="554155"/>
    <lineage>
        <taxon>Eukaryota</taxon>
        <taxon>Fungi</taxon>
        <taxon>Dikarya</taxon>
        <taxon>Ascomycota</taxon>
        <taxon>Pezizomycotina</taxon>
        <taxon>Eurotiomycetes</taxon>
        <taxon>Eurotiomycetidae</taxon>
        <taxon>Onygenales</taxon>
        <taxon>Arthrodermataceae</taxon>
        <taxon>Microsporum</taxon>
    </lineage>
</organism>